<reference evidence="2 3" key="1">
    <citation type="journal article" date="2019" name="Int. J. Syst. Evol. Microbiol.">
        <title>The Global Catalogue of Microorganisms (GCM) 10K type strain sequencing project: providing services to taxonomists for standard genome sequencing and annotation.</title>
        <authorList>
            <consortium name="The Broad Institute Genomics Platform"/>
            <consortium name="The Broad Institute Genome Sequencing Center for Infectious Disease"/>
            <person name="Wu L."/>
            <person name="Ma J."/>
        </authorList>
    </citation>
    <scope>NUCLEOTIDE SEQUENCE [LARGE SCALE GENOMIC DNA]</scope>
    <source>
        <strain evidence="2 3">JCM 6835</strain>
    </source>
</reference>
<dbReference type="Pfam" id="PF13302">
    <property type="entry name" value="Acetyltransf_3"/>
    <property type="match status" value="1"/>
</dbReference>
<dbReference type="PANTHER" id="PTHR43441:SF11">
    <property type="entry name" value="RIBOSOMAL-PROTEIN-SERINE ACETYLTRANSFERASE"/>
    <property type="match status" value="1"/>
</dbReference>
<dbReference type="Gene3D" id="3.40.630.30">
    <property type="match status" value="1"/>
</dbReference>
<accession>A0ABN3R2J4</accession>
<evidence type="ECO:0000313" key="3">
    <source>
        <dbReference type="Proteomes" id="UP001501666"/>
    </source>
</evidence>
<gene>
    <name evidence="2" type="ORF">GCM10010412_001620</name>
</gene>
<dbReference type="InterPro" id="IPR000182">
    <property type="entry name" value="GNAT_dom"/>
</dbReference>
<dbReference type="InterPro" id="IPR051908">
    <property type="entry name" value="Ribosomal_N-acetyltransferase"/>
</dbReference>
<proteinExistence type="predicted"/>
<dbReference type="EMBL" id="BAAATE010000001">
    <property type="protein sequence ID" value="GAA2642096.1"/>
    <property type="molecule type" value="Genomic_DNA"/>
</dbReference>
<name>A0ABN3R2J4_9ACTN</name>
<dbReference type="InterPro" id="IPR016181">
    <property type="entry name" value="Acyl_CoA_acyltransferase"/>
</dbReference>
<keyword evidence="3" id="KW-1185">Reference proteome</keyword>
<dbReference type="PANTHER" id="PTHR43441">
    <property type="entry name" value="RIBOSOMAL-PROTEIN-SERINE ACETYLTRANSFERASE"/>
    <property type="match status" value="1"/>
</dbReference>
<evidence type="ECO:0000313" key="2">
    <source>
        <dbReference type="EMBL" id="GAA2642096.1"/>
    </source>
</evidence>
<evidence type="ECO:0000259" key="1">
    <source>
        <dbReference type="PROSITE" id="PS51186"/>
    </source>
</evidence>
<dbReference type="PROSITE" id="PS51186">
    <property type="entry name" value="GNAT"/>
    <property type="match status" value="1"/>
</dbReference>
<dbReference type="SUPFAM" id="SSF55729">
    <property type="entry name" value="Acyl-CoA N-acyltransferases (Nat)"/>
    <property type="match status" value="1"/>
</dbReference>
<feature type="domain" description="N-acetyltransferase" evidence="1">
    <location>
        <begin position="45"/>
        <end position="188"/>
    </location>
</feature>
<protein>
    <recommendedName>
        <fullName evidence="1">N-acetyltransferase domain-containing protein</fullName>
    </recommendedName>
</protein>
<comment type="caution">
    <text evidence="2">The sequence shown here is derived from an EMBL/GenBank/DDBJ whole genome shotgun (WGS) entry which is preliminary data.</text>
</comment>
<dbReference type="Proteomes" id="UP001501666">
    <property type="component" value="Unassembled WGS sequence"/>
</dbReference>
<sequence>MDGMRHLPLFDLSIHTPRLELRLPSLAQLDELGDRAAEGIHEEGFMPFLFPWSDVPPAERARRAIRYQFRQWGEWTPESWAAEFAVLLDGEVVGVQGVSAKDFGVTREVGTGSWIGRRFQGRGIGTEMRRAVLHFAFEGLGAEHAVTSAFEDNPASLGVTRKLGYREDGVEIRNRLGRRATERRFRLERTAFSPATDIEIRNLDACLPLFIAPTT</sequence>
<organism evidence="2 3">
    <name type="scientific">Nonomuraea recticatena</name>
    <dbReference type="NCBI Taxonomy" id="46178"/>
    <lineage>
        <taxon>Bacteria</taxon>
        <taxon>Bacillati</taxon>
        <taxon>Actinomycetota</taxon>
        <taxon>Actinomycetes</taxon>
        <taxon>Streptosporangiales</taxon>
        <taxon>Streptosporangiaceae</taxon>
        <taxon>Nonomuraea</taxon>
    </lineage>
</organism>